<evidence type="ECO:0000313" key="2">
    <source>
        <dbReference type="Proteomes" id="UP000219612"/>
    </source>
</evidence>
<dbReference type="EMBL" id="OBDY01000014">
    <property type="protein sequence ID" value="SNY53582.1"/>
    <property type="molecule type" value="Genomic_DNA"/>
</dbReference>
<dbReference type="RefSeq" id="WP_097323165.1">
    <property type="nucleotide sequence ID" value="NZ_OBDY01000014.1"/>
</dbReference>
<keyword evidence="2" id="KW-1185">Reference proteome</keyword>
<protein>
    <submittedName>
        <fullName evidence="1">CGA synthase-related protein</fullName>
    </submittedName>
</protein>
<organism evidence="1 2">
    <name type="scientific">Paractinoplanes atraurantiacus</name>
    <dbReference type="NCBI Taxonomy" id="1036182"/>
    <lineage>
        <taxon>Bacteria</taxon>
        <taxon>Bacillati</taxon>
        <taxon>Actinomycetota</taxon>
        <taxon>Actinomycetes</taxon>
        <taxon>Micromonosporales</taxon>
        <taxon>Micromonosporaceae</taxon>
        <taxon>Paractinoplanes</taxon>
    </lineage>
</organism>
<gene>
    <name evidence="1" type="ORF">SAMN05421748_11472</name>
</gene>
<dbReference type="AlphaFoldDB" id="A0A285J026"/>
<dbReference type="Proteomes" id="UP000219612">
    <property type="component" value="Unassembled WGS sequence"/>
</dbReference>
<accession>A0A285J026</accession>
<name>A0A285J026_9ACTN</name>
<sequence>MTTTTRWGVLLVPGDDLDSRTAVHRVSAHLSEMDVVLAPGADPDQAVTLARSHSVRAALVAGAADATAALQAAGYAVLHLHAGAAEPAGPPPAAALVLAHRPRWSDRDEPLPRGVQRVLSFTPVRRGWNGRGSYRLMALAVGAATPEAVETYTREVLLPLVEGSHEPVRILTDGPPAAVLAGLRGVPADVLTTSEAALDDLHAGCVEFAATPSLAALTLARARGKAPMALLPPLDAAQERLRQQVTKTVRIADAADAGRDPVDWSVLDAFDDDLSGAQRVARKLRQLAIAPWA</sequence>
<dbReference type="OrthoDB" id="4128754at2"/>
<proteinExistence type="predicted"/>
<reference evidence="1 2" key="1">
    <citation type="submission" date="2017-09" db="EMBL/GenBank/DDBJ databases">
        <authorList>
            <person name="Ehlers B."/>
            <person name="Leendertz F.H."/>
        </authorList>
    </citation>
    <scope>NUCLEOTIDE SEQUENCE [LARGE SCALE GENOMIC DNA]</scope>
    <source>
        <strain evidence="1 2">CGMCC 4.6857</strain>
    </source>
</reference>
<evidence type="ECO:0000313" key="1">
    <source>
        <dbReference type="EMBL" id="SNY53582.1"/>
    </source>
</evidence>